<dbReference type="Gene3D" id="2.60.40.4380">
    <property type="entry name" value="Translational regulator CsrA"/>
    <property type="match status" value="1"/>
</dbReference>
<proteinExistence type="inferred from homology"/>
<dbReference type="HAMAP" id="MF_00167">
    <property type="entry name" value="CsrA"/>
    <property type="match status" value="1"/>
</dbReference>
<dbReference type="GO" id="GO:0044781">
    <property type="term" value="P:bacterial-type flagellum organization"/>
    <property type="evidence" value="ECO:0007669"/>
    <property type="project" value="UniProtKB-KW"/>
</dbReference>
<keyword evidence="1 4" id="KW-0963">Cytoplasm</keyword>
<dbReference type="AlphaFoldDB" id="A0A225DL61"/>
<evidence type="ECO:0000313" key="6">
    <source>
        <dbReference type="Proteomes" id="UP000214646"/>
    </source>
</evidence>
<organism evidence="5 6">
    <name type="scientific">Fimbriiglobus ruber</name>
    <dbReference type="NCBI Taxonomy" id="1908690"/>
    <lineage>
        <taxon>Bacteria</taxon>
        <taxon>Pseudomonadati</taxon>
        <taxon>Planctomycetota</taxon>
        <taxon>Planctomycetia</taxon>
        <taxon>Gemmatales</taxon>
        <taxon>Gemmataceae</taxon>
        <taxon>Fimbriiglobus</taxon>
    </lineage>
</organism>
<dbReference type="GO" id="GO:0006109">
    <property type="term" value="P:regulation of carbohydrate metabolic process"/>
    <property type="evidence" value="ECO:0007669"/>
    <property type="project" value="InterPro"/>
</dbReference>
<dbReference type="GO" id="GO:0045947">
    <property type="term" value="P:negative regulation of translational initiation"/>
    <property type="evidence" value="ECO:0007669"/>
    <property type="project" value="UniProtKB-UniRule"/>
</dbReference>
<keyword evidence="4" id="KW-0678">Repressor</keyword>
<dbReference type="RefSeq" id="WP_088255358.1">
    <property type="nucleotide sequence ID" value="NZ_NIDE01000005.1"/>
</dbReference>
<dbReference type="EMBL" id="NIDE01000005">
    <property type="protein sequence ID" value="OWK42152.1"/>
    <property type="molecule type" value="Genomic_DNA"/>
</dbReference>
<name>A0A225DL61_9BACT</name>
<evidence type="ECO:0000313" key="5">
    <source>
        <dbReference type="EMBL" id="OWK42152.1"/>
    </source>
</evidence>
<protein>
    <recommendedName>
        <fullName evidence="4">Translational regulator CsrA</fullName>
    </recommendedName>
</protein>
<dbReference type="Proteomes" id="UP000214646">
    <property type="component" value="Unassembled WGS sequence"/>
</dbReference>
<dbReference type="GO" id="GO:0006402">
    <property type="term" value="P:mRNA catabolic process"/>
    <property type="evidence" value="ECO:0007669"/>
    <property type="project" value="InterPro"/>
</dbReference>
<gene>
    <name evidence="4" type="primary">csrA</name>
    <name evidence="5" type="ORF">FRUB_04230</name>
</gene>
<comment type="subunit">
    <text evidence="4">Homodimer; the beta-strands of each monomer intercalate to form a hydrophobic core, while the alpha-helices form wings that extend away from the core.</text>
</comment>
<dbReference type="PANTHER" id="PTHR34984:SF1">
    <property type="entry name" value="CARBON STORAGE REGULATOR"/>
    <property type="match status" value="1"/>
</dbReference>
<keyword evidence="6" id="KW-1185">Reference proteome</keyword>
<evidence type="ECO:0000256" key="3">
    <source>
        <dbReference type="ARBA" id="ARBA00022884"/>
    </source>
</evidence>
<comment type="similarity">
    <text evidence="4">Belongs to the CsrA/RsmA family.</text>
</comment>
<dbReference type="GO" id="GO:0048027">
    <property type="term" value="F:mRNA 5'-UTR binding"/>
    <property type="evidence" value="ECO:0007669"/>
    <property type="project" value="UniProtKB-UniRule"/>
</dbReference>
<evidence type="ECO:0000256" key="4">
    <source>
        <dbReference type="HAMAP-Rule" id="MF_00167"/>
    </source>
</evidence>
<dbReference type="PANTHER" id="PTHR34984">
    <property type="entry name" value="CARBON STORAGE REGULATOR"/>
    <property type="match status" value="1"/>
</dbReference>
<accession>A0A225DL61</accession>
<keyword evidence="4" id="KW-1005">Bacterial flagellum biogenesis</keyword>
<dbReference type="InterPro" id="IPR003751">
    <property type="entry name" value="CsrA"/>
</dbReference>
<keyword evidence="2 4" id="KW-0810">Translation regulation</keyword>
<keyword evidence="3 4" id="KW-0694">RNA-binding</keyword>
<comment type="function">
    <text evidence="4">A translational regulator that binds mRNA to regulate translation initiation and/or mRNA stability. Usually binds in the 5'-UTR at or near the Shine-Dalgarno sequence preventing ribosome-binding, thus repressing translation. Its main target seems to be the major flagellin gene, while its function is anatagonized by FliW.</text>
</comment>
<dbReference type="SUPFAM" id="SSF117130">
    <property type="entry name" value="CsrA-like"/>
    <property type="match status" value="1"/>
</dbReference>
<dbReference type="OrthoDB" id="289081at2"/>
<evidence type="ECO:0000256" key="2">
    <source>
        <dbReference type="ARBA" id="ARBA00022845"/>
    </source>
</evidence>
<dbReference type="Pfam" id="PF02599">
    <property type="entry name" value="CsrA"/>
    <property type="match status" value="1"/>
</dbReference>
<reference evidence="6" key="1">
    <citation type="submission" date="2017-06" db="EMBL/GenBank/DDBJ databases">
        <title>Genome analysis of Fimbriiglobus ruber SP5, the first member of the order Planctomycetales with confirmed chitinolytic capability.</title>
        <authorList>
            <person name="Ravin N.V."/>
            <person name="Rakitin A.L."/>
            <person name="Ivanova A.A."/>
            <person name="Beletsky A.V."/>
            <person name="Kulichevskaya I.S."/>
            <person name="Mardanov A.V."/>
            <person name="Dedysh S.N."/>
        </authorList>
    </citation>
    <scope>NUCLEOTIDE SEQUENCE [LARGE SCALE GENOMIC DNA]</scope>
    <source>
        <strain evidence="6">SP5</strain>
    </source>
</reference>
<evidence type="ECO:0000256" key="1">
    <source>
        <dbReference type="ARBA" id="ARBA00022490"/>
    </source>
</evidence>
<comment type="caution">
    <text evidence="5">The sequence shown here is derived from an EMBL/GenBank/DDBJ whole genome shotgun (WGS) entry which is preliminary data.</text>
</comment>
<sequence length="64" mass="6824">MLVLTRKIGEEIVVEGGIRITVTAIGNDRVKIGISAPPHVKVDRAEVAARIAAESSPVLEFACR</sequence>
<dbReference type="GO" id="GO:0005829">
    <property type="term" value="C:cytosol"/>
    <property type="evidence" value="ECO:0007669"/>
    <property type="project" value="TreeGrafter"/>
</dbReference>
<dbReference type="InterPro" id="IPR036107">
    <property type="entry name" value="CsrA_sf"/>
</dbReference>
<dbReference type="GO" id="GO:1902208">
    <property type="term" value="P:regulation of bacterial-type flagellum assembly"/>
    <property type="evidence" value="ECO:0007669"/>
    <property type="project" value="UniProtKB-UniRule"/>
</dbReference>
<comment type="subcellular location">
    <subcellularLocation>
        <location evidence="4">Cytoplasm</location>
    </subcellularLocation>
</comment>